<organism evidence="1 2">
    <name type="scientific">Anoxybacter fermentans</name>
    <dbReference type="NCBI Taxonomy" id="1323375"/>
    <lineage>
        <taxon>Bacteria</taxon>
        <taxon>Bacillati</taxon>
        <taxon>Bacillota</taxon>
        <taxon>Clostridia</taxon>
        <taxon>Halanaerobiales</taxon>
        <taxon>Anoxybacter</taxon>
    </lineage>
</organism>
<dbReference type="Proteomes" id="UP000267250">
    <property type="component" value="Chromosome"/>
</dbReference>
<dbReference type="EMBL" id="CP016379">
    <property type="protein sequence ID" value="AZR74254.1"/>
    <property type="molecule type" value="Genomic_DNA"/>
</dbReference>
<dbReference type="RefSeq" id="WP_127017610.1">
    <property type="nucleotide sequence ID" value="NZ_CP016379.1"/>
</dbReference>
<dbReference type="KEGG" id="aft:BBF96_13100"/>
<name>A0A3S9T114_9FIRM</name>
<gene>
    <name evidence="1" type="ORF">BBF96_13100</name>
</gene>
<proteinExistence type="predicted"/>
<protein>
    <recommendedName>
        <fullName evidence="3">Transposase InsH N-terminal domain-containing protein</fullName>
    </recommendedName>
</protein>
<accession>A0A3S9T114</accession>
<dbReference type="AlphaFoldDB" id="A0A3S9T114"/>
<reference evidence="1 2" key="1">
    <citation type="submission" date="2016-07" db="EMBL/GenBank/DDBJ databases">
        <title>Genome and transcriptome analysis of iron-reducing fermentative bacteria Anoxybacter fermentans.</title>
        <authorList>
            <person name="Zeng X."/>
            <person name="Shao Z."/>
        </authorList>
    </citation>
    <scope>NUCLEOTIDE SEQUENCE [LARGE SCALE GENOMIC DNA]</scope>
    <source>
        <strain evidence="1 2">DY22613</strain>
    </source>
</reference>
<keyword evidence="2" id="KW-1185">Reference proteome</keyword>
<sequence>MKYIRQELLLSFEDLMELQPETKLELIFKNINFSELAKNIAPKSNRDPNGYNPIPIIRVLLAQQIKKIPTKVNLVRN</sequence>
<evidence type="ECO:0000313" key="1">
    <source>
        <dbReference type="EMBL" id="AZR74254.1"/>
    </source>
</evidence>
<evidence type="ECO:0008006" key="3">
    <source>
        <dbReference type="Google" id="ProtNLM"/>
    </source>
</evidence>
<evidence type="ECO:0000313" key="2">
    <source>
        <dbReference type="Proteomes" id="UP000267250"/>
    </source>
</evidence>
<dbReference type="OrthoDB" id="2015878at2"/>